<dbReference type="Pfam" id="PF04984">
    <property type="entry name" value="Phage_sheath_1"/>
    <property type="match status" value="1"/>
</dbReference>
<feature type="domain" description="Tail sheath protein subtilisin-like" evidence="2">
    <location>
        <begin position="211"/>
        <end position="374"/>
    </location>
</feature>
<evidence type="ECO:0000259" key="3">
    <source>
        <dbReference type="Pfam" id="PF17482"/>
    </source>
</evidence>
<protein>
    <submittedName>
        <fullName evidence="4">Mu-like prophage FluMu tail sheath protein</fullName>
    </submittedName>
</protein>
<dbReference type="OrthoDB" id="5442644at2"/>
<keyword evidence="5" id="KW-1185">Reference proteome</keyword>
<comment type="similarity">
    <text evidence="1">Belongs to the myoviridae tail sheath protein family.</text>
</comment>
<evidence type="ECO:0000256" key="1">
    <source>
        <dbReference type="ARBA" id="ARBA00008005"/>
    </source>
</evidence>
<dbReference type="RefSeq" id="WP_087735881.1">
    <property type="nucleotide sequence ID" value="NZ_CYGY02000035.1"/>
</dbReference>
<sequence>MTVPFKNIPAGDQIRVPLFYAEVDNSQANSATQTQRALIIGQITSGGSATANVPVISQGVADAKSAGGQGSMLALMTAAYRNSDSFGEVWYLPLADDPSGTAAGGSINFTAAATAAGVLFLYLGGQLVTQSVTSSLSAAQLATALAATVNANTDLPVTAAVDGTTTSKVNFTAKNKGLAGNDIDIRVNYRGAANGEVTPTGLTFTITAMTGGLVNPSLTTALANLADAPFDFIVMPYTDSTSLDALKSFLNDTNGRWSWSKQIYGHFFAAYRGTVGALTTFGVTRNDQHGSVMGFNDSPTPAWLLAADYAGAAAAALRADPGLPLQTVALSSFLPPPVASRFALTDRNTLLFDGISTFTVADDGTVAVENLITTYQKNPFGQPDNSYLQVETLFLLMYVLRRLKGVVTSKYGRKKLAANGTRFAPGANIVTPNTIRADQIAEYKAMEFEGYVQNSDAFSAGLIVEIDSQNPSRVNELWDGTLIGGLRIFALLAQFRLQ</sequence>
<dbReference type="PIRSF" id="PIRSF007349">
    <property type="entry name" value="Tsp_L"/>
    <property type="match status" value="1"/>
</dbReference>
<evidence type="ECO:0000313" key="5">
    <source>
        <dbReference type="Proteomes" id="UP000195569"/>
    </source>
</evidence>
<accession>A0A1N7S8M3</accession>
<reference evidence="4" key="1">
    <citation type="submission" date="2016-12" db="EMBL/GenBank/DDBJ databases">
        <authorList>
            <person name="Moulin L."/>
        </authorList>
    </citation>
    <scope>NUCLEOTIDE SEQUENCE [LARGE SCALE GENOMIC DNA]</scope>
    <source>
        <strain evidence="4">STM 7183</strain>
    </source>
</reference>
<dbReference type="InterPro" id="IPR007067">
    <property type="entry name" value="Tail_sheath"/>
</dbReference>
<feature type="domain" description="Tail sheath protein C-terminal" evidence="3">
    <location>
        <begin position="383"/>
        <end position="495"/>
    </location>
</feature>
<evidence type="ECO:0000259" key="2">
    <source>
        <dbReference type="Pfam" id="PF04984"/>
    </source>
</evidence>
<name>A0A1N7S8M3_9BURK</name>
<dbReference type="InterPro" id="IPR035089">
    <property type="entry name" value="Phage_sheath_subtilisin"/>
</dbReference>
<dbReference type="AlphaFoldDB" id="A0A1N7S8M3"/>
<dbReference type="Pfam" id="PF17482">
    <property type="entry name" value="Phage_sheath_1C"/>
    <property type="match status" value="1"/>
</dbReference>
<dbReference type="EMBL" id="CYGY02000035">
    <property type="protein sequence ID" value="SIT43670.1"/>
    <property type="molecule type" value="Genomic_DNA"/>
</dbReference>
<comment type="caution">
    <text evidence="4">The sequence shown here is derived from an EMBL/GenBank/DDBJ whole genome shotgun (WGS) entry which is preliminary data.</text>
</comment>
<organism evidence="4 5">
    <name type="scientific">Paraburkholderia piptadeniae</name>
    <dbReference type="NCBI Taxonomy" id="1701573"/>
    <lineage>
        <taxon>Bacteria</taxon>
        <taxon>Pseudomonadati</taxon>
        <taxon>Pseudomonadota</taxon>
        <taxon>Betaproteobacteria</taxon>
        <taxon>Burkholderiales</taxon>
        <taxon>Burkholderiaceae</taxon>
        <taxon>Paraburkholderia</taxon>
    </lineage>
</organism>
<dbReference type="Proteomes" id="UP000195569">
    <property type="component" value="Unassembled WGS sequence"/>
</dbReference>
<evidence type="ECO:0000313" key="4">
    <source>
        <dbReference type="EMBL" id="SIT43670.1"/>
    </source>
</evidence>
<gene>
    <name evidence="4" type="ORF">BN2476_350225</name>
</gene>
<dbReference type="InterPro" id="IPR020287">
    <property type="entry name" value="Tail_sheath_C"/>
</dbReference>
<proteinExistence type="inferred from homology"/>